<dbReference type="AlphaFoldDB" id="A0A8J3BCW1"/>
<dbReference type="CDD" id="cd01276">
    <property type="entry name" value="PKCI_related"/>
    <property type="match status" value="1"/>
</dbReference>
<dbReference type="PRINTS" id="PR00332">
    <property type="entry name" value="HISTRIAD"/>
</dbReference>
<comment type="caution">
    <text evidence="5">The sequence shown here is derived from an EMBL/GenBank/DDBJ whole genome shotgun (WGS) entry which is preliminary data.</text>
</comment>
<accession>A0A8J3BCW1</accession>
<evidence type="ECO:0000256" key="2">
    <source>
        <dbReference type="PIRSR" id="PIRSR601310-3"/>
    </source>
</evidence>
<dbReference type="Proteomes" id="UP000637720">
    <property type="component" value="Unassembled WGS sequence"/>
</dbReference>
<evidence type="ECO:0000313" key="5">
    <source>
        <dbReference type="EMBL" id="GGJ95288.1"/>
    </source>
</evidence>
<gene>
    <name evidence="5" type="ORF">GCM10007043_06400</name>
</gene>
<feature type="active site" description="Tele-AMP-histidine intermediate" evidence="1">
    <location>
        <position position="99"/>
    </location>
</feature>
<dbReference type="InterPro" id="IPR036265">
    <property type="entry name" value="HIT-like_sf"/>
</dbReference>
<name>A0A8J3BCW1_9BACI</name>
<evidence type="ECO:0000256" key="3">
    <source>
        <dbReference type="PROSITE-ProRule" id="PRU00464"/>
    </source>
</evidence>
<reference evidence="5" key="2">
    <citation type="submission" date="2020-09" db="EMBL/GenBank/DDBJ databases">
        <authorList>
            <person name="Sun Q."/>
            <person name="Ohkuma M."/>
        </authorList>
    </citation>
    <scope>NUCLEOTIDE SEQUENCE</scope>
    <source>
        <strain evidence="5">JCM 14719</strain>
    </source>
</reference>
<dbReference type="InterPro" id="IPR011146">
    <property type="entry name" value="HIT-like"/>
</dbReference>
<dbReference type="Gene3D" id="3.30.428.10">
    <property type="entry name" value="HIT-like"/>
    <property type="match status" value="1"/>
</dbReference>
<dbReference type="GO" id="GO:0003824">
    <property type="term" value="F:catalytic activity"/>
    <property type="evidence" value="ECO:0007669"/>
    <property type="project" value="InterPro"/>
</dbReference>
<sequence>MPQDCVFCKIIEKQLPARFEHEDEQVVVFHDINPKAPTHLLIVPRKHIPTMMDVAKEDLPLIAHIHAVAQELYRKLGLTGMRLVNNCNKDGGQEVFHLHYHLMGWKGANG</sequence>
<evidence type="ECO:0000313" key="6">
    <source>
        <dbReference type="Proteomes" id="UP000637720"/>
    </source>
</evidence>
<dbReference type="PROSITE" id="PS51084">
    <property type="entry name" value="HIT_2"/>
    <property type="match status" value="1"/>
</dbReference>
<proteinExistence type="predicted"/>
<protein>
    <submittedName>
        <fullName evidence="5">Histidine triad nucleotide-binding protein</fullName>
    </submittedName>
</protein>
<keyword evidence="6" id="KW-1185">Reference proteome</keyword>
<dbReference type="Pfam" id="PF11969">
    <property type="entry name" value="DcpS_C"/>
    <property type="match status" value="1"/>
</dbReference>
<evidence type="ECO:0000256" key="1">
    <source>
        <dbReference type="PIRSR" id="PIRSR601310-1"/>
    </source>
</evidence>
<reference evidence="5" key="1">
    <citation type="journal article" date="2014" name="Int. J. Syst. Evol. Microbiol.">
        <title>Complete genome sequence of Corynebacterium casei LMG S-19264T (=DSM 44701T), isolated from a smear-ripened cheese.</title>
        <authorList>
            <consortium name="US DOE Joint Genome Institute (JGI-PGF)"/>
            <person name="Walter F."/>
            <person name="Albersmeier A."/>
            <person name="Kalinowski J."/>
            <person name="Ruckert C."/>
        </authorList>
    </citation>
    <scope>NUCLEOTIDE SEQUENCE</scope>
    <source>
        <strain evidence="5">JCM 14719</strain>
    </source>
</reference>
<dbReference type="PANTHER" id="PTHR23089">
    <property type="entry name" value="HISTIDINE TRIAD HIT PROTEIN"/>
    <property type="match status" value="1"/>
</dbReference>
<organism evidence="5 6">
    <name type="scientific">Calditerricola satsumensis</name>
    <dbReference type="NCBI Taxonomy" id="373054"/>
    <lineage>
        <taxon>Bacteria</taxon>
        <taxon>Bacillati</taxon>
        <taxon>Bacillota</taxon>
        <taxon>Bacilli</taxon>
        <taxon>Bacillales</taxon>
        <taxon>Bacillaceae</taxon>
        <taxon>Calditerricola</taxon>
    </lineage>
</organism>
<dbReference type="EMBL" id="BMOF01000007">
    <property type="protein sequence ID" value="GGJ95288.1"/>
    <property type="molecule type" value="Genomic_DNA"/>
</dbReference>
<dbReference type="InterPro" id="IPR001310">
    <property type="entry name" value="Histidine_triad_HIT"/>
</dbReference>
<evidence type="ECO:0000259" key="4">
    <source>
        <dbReference type="PROSITE" id="PS51084"/>
    </source>
</evidence>
<dbReference type="SUPFAM" id="SSF54197">
    <property type="entry name" value="HIT-like"/>
    <property type="match status" value="1"/>
</dbReference>
<feature type="domain" description="HIT" evidence="4">
    <location>
        <begin position="6"/>
        <end position="110"/>
    </location>
</feature>
<feature type="short sequence motif" description="Histidine triad motif" evidence="2 3">
    <location>
        <begin position="97"/>
        <end position="101"/>
    </location>
</feature>
<dbReference type="RefSeq" id="WP_188816772.1">
    <property type="nucleotide sequence ID" value="NZ_BMOF01000007.1"/>
</dbReference>